<keyword evidence="2" id="KW-0238">DNA-binding</keyword>
<evidence type="ECO:0000313" key="5">
    <source>
        <dbReference type="EMBL" id="ARQ13140.1"/>
    </source>
</evidence>
<keyword evidence="5" id="KW-0614">Plasmid</keyword>
<dbReference type="InterPro" id="IPR012318">
    <property type="entry name" value="HTH_CRP"/>
</dbReference>
<dbReference type="GO" id="GO:0003677">
    <property type="term" value="F:DNA binding"/>
    <property type="evidence" value="ECO:0007669"/>
    <property type="project" value="UniProtKB-KW"/>
</dbReference>
<keyword evidence="1" id="KW-0805">Transcription regulation</keyword>
<protein>
    <submittedName>
        <fullName evidence="5">Helix-turn-helix domain-containing protein</fullName>
    </submittedName>
</protein>
<feature type="domain" description="HTH crp-type" evidence="4">
    <location>
        <begin position="160"/>
        <end position="225"/>
    </location>
</feature>
<dbReference type="Proteomes" id="UP000194159">
    <property type="component" value="Plasmid pRetNXC12d"/>
</dbReference>
<evidence type="ECO:0000259" key="4">
    <source>
        <dbReference type="Pfam" id="PF13545"/>
    </source>
</evidence>
<dbReference type="SUPFAM" id="SSF51206">
    <property type="entry name" value="cAMP-binding domain-like"/>
    <property type="match status" value="1"/>
</dbReference>
<dbReference type="GO" id="GO:0006355">
    <property type="term" value="P:regulation of DNA-templated transcription"/>
    <property type="evidence" value="ECO:0007669"/>
    <property type="project" value="InterPro"/>
</dbReference>
<organism evidence="5 6">
    <name type="scientific">Rhizobium etli</name>
    <dbReference type="NCBI Taxonomy" id="29449"/>
    <lineage>
        <taxon>Bacteria</taxon>
        <taxon>Pseudomonadati</taxon>
        <taxon>Pseudomonadota</taxon>
        <taxon>Alphaproteobacteria</taxon>
        <taxon>Hyphomicrobiales</taxon>
        <taxon>Rhizobiaceae</taxon>
        <taxon>Rhizobium/Agrobacterium group</taxon>
        <taxon>Rhizobium</taxon>
    </lineage>
</organism>
<name>A0AAN1BKY0_RHIET</name>
<geneLocation type="plasmid" evidence="6">
    <name>pretnxc12d</name>
</geneLocation>
<dbReference type="SUPFAM" id="SSF46785">
    <property type="entry name" value="Winged helix' DNA-binding domain"/>
    <property type="match status" value="1"/>
</dbReference>
<sequence length="262" mass="29297">MPTQTHGGDAVTKIAQKDIRNRLLRRLPEEAFDHIASDLKPIDLPVRRSLVEPNQPIEHLCFIESGLASMVAAASTGIGIEVGQVGYEGMSGYPVLLGVDKTPNRTFMQVSGDGLELPTSRFLPLLRDEATRLMFLRYVHTRELQLAHSALAAGRYNMHQRLARWLLMCHDRLLVDDMPVTHEFLALMLGVRRSGVTDHLHILEGIRAIKSTRGKVQILNRQVLLDVADGCYGAPETEYERLLGFVSSDDQRPARLKGTWNA</sequence>
<dbReference type="InterPro" id="IPR014710">
    <property type="entry name" value="RmlC-like_jellyroll"/>
</dbReference>
<dbReference type="EMBL" id="CP020910">
    <property type="protein sequence ID" value="ARQ13140.1"/>
    <property type="molecule type" value="Genomic_DNA"/>
</dbReference>
<accession>A0AAN1BKY0</accession>
<dbReference type="InterPro" id="IPR018490">
    <property type="entry name" value="cNMP-bd_dom_sf"/>
</dbReference>
<dbReference type="Pfam" id="PF13545">
    <property type="entry name" value="HTH_Crp_2"/>
    <property type="match status" value="1"/>
</dbReference>
<evidence type="ECO:0000256" key="3">
    <source>
        <dbReference type="ARBA" id="ARBA00023163"/>
    </source>
</evidence>
<gene>
    <name evidence="5" type="ORF">NXC12_PD00027</name>
</gene>
<evidence type="ECO:0000256" key="2">
    <source>
        <dbReference type="ARBA" id="ARBA00023125"/>
    </source>
</evidence>
<keyword evidence="3" id="KW-0804">Transcription</keyword>
<dbReference type="AlphaFoldDB" id="A0AAN1BKY0"/>
<dbReference type="InterPro" id="IPR036390">
    <property type="entry name" value="WH_DNA-bd_sf"/>
</dbReference>
<evidence type="ECO:0000313" key="6">
    <source>
        <dbReference type="Proteomes" id="UP000194159"/>
    </source>
</evidence>
<evidence type="ECO:0000256" key="1">
    <source>
        <dbReference type="ARBA" id="ARBA00023015"/>
    </source>
</evidence>
<proteinExistence type="predicted"/>
<reference evidence="5 6" key="1">
    <citation type="submission" date="2017-04" db="EMBL/GenBank/DDBJ databases">
        <title>Complete genome sequences of Rhizobium genomic linages associated to common bean (phaseolus vulgaris).</title>
        <authorList>
            <person name="Santamaria R.I."/>
            <person name="Bustos P."/>
            <person name="Perez-Carrascal O."/>
            <person name="Martinez-Flores I."/>
            <person name="Juarez S."/>
            <person name="Lozano L."/>
            <person name="Miranda F."/>
            <person name="Vinuesa P."/>
            <person name="Martinez-Romero E."/>
            <person name="Cevallos M.A."/>
            <person name="Romero D."/>
            <person name="Davila G."/>
            <person name="Gonzalez V."/>
        </authorList>
    </citation>
    <scope>NUCLEOTIDE SEQUENCE [LARGE SCALE GENOMIC DNA]</scope>
    <source>
        <strain evidence="5 6">NXC12</strain>
        <plasmid evidence="6">pretnxc12d</plasmid>
    </source>
</reference>
<dbReference type="Gene3D" id="2.60.120.10">
    <property type="entry name" value="Jelly Rolls"/>
    <property type="match status" value="1"/>
</dbReference>